<reference evidence="2" key="1">
    <citation type="journal article" date="2023" name="GigaByte">
        <title>Genome assembly of the bearded iris, Iris pallida Lam.</title>
        <authorList>
            <person name="Bruccoleri R.E."/>
            <person name="Oakeley E.J."/>
            <person name="Faust A.M.E."/>
            <person name="Altorfer M."/>
            <person name="Dessus-Babus S."/>
            <person name="Burckhardt D."/>
            <person name="Oertli M."/>
            <person name="Naumann U."/>
            <person name="Petersen F."/>
            <person name="Wong J."/>
        </authorList>
    </citation>
    <scope>NUCLEOTIDE SEQUENCE</scope>
    <source>
        <strain evidence="2">GSM-AAB239-AS_SAM_17_03QT</strain>
    </source>
</reference>
<gene>
    <name evidence="2" type="ORF">M6B38_187380</name>
</gene>
<keyword evidence="1" id="KW-0732">Signal</keyword>
<name>A0AAX6EJS3_IRIPA</name>
<evidence type="ECO:0000256" key="1">
    <source>
        <dbReference type="SAM" id="SignalP"/>
    </source>
</evidence>
<dbReference type="EMBL" id="JANAVB010036017">
    <property type="protein sequence ID" value="KAJ6804293.1"/>
    <property type="molecule type" value="Genomic_DNA"/>
</dbReference>
<dbReference type="Proteomes" id="UP001140949">
    <property type="component" value="Unassembled WGS sequence"/>
</dbReference>
<feature type="chain" id="PRO_5044005266" evidence="1">
    <location>
        <begin position="23"/>
        <end position="89"/>
    </location>
</feature>
<evidence type="ECO:0000313" key="3">
    <source>
        <dbReference type="Proteomes" id="UP001140949"/>
    </source>
</evidence>
<evidence type="ECO:0000313" key="2">
    <source>
        <dbReference type="EMBL" id="KAJ6804293.1"/>
    </source>
</evidence>
<organism evidence="2 3">
    <name type="scientific">Iris pallida</name>
    <name type="common">Sweet iris</name>
    <dbReference type="NCBI Taxonomy" id="29817"/>
    <lineage>
        <taxon>Eukaryota</taxon>
        <taxon>Viridiplantae</taxon>
        <taxon>Streptophyta</taxon>
        <taxon>Embryophyta</taxon>
        <taxon>Tracheophyta</taxon>
        <taxon>Spermatophyta</taxon>
        <taxon>Magnoliopsida</taxon>
        <taxon>Liliopsida</taxon>
        <taxon>Asparagales</taxon>
        <taxon>Iridaceae</taxon>
        <taxon>Iridoideae</taxon>
        <taxon>Irideae</taxon>
        <taxon>Iris</taxon>
    </lineage>
</organism>
<keyword evidence="3" id="KW-1185">Reference proteome</keyword>
<feature type="signal peptide" evidence="1">
    <location>
        <begin position="1"/>
        <end position="22"/>
    </location>
</feature>
<comment type="caution">
    <text evidence="2">The sequence shown here is derived from an EMBL/GenBank/DDBJ whole genome shotgun (WGS) entry which is preliminary data.</text>
</comment>
<dbReference type="AlphaFoldDB" id="A0AAX6EJS3"/>
<reference evidence="2" key="2">
    <citation type="submission" date="2023-04" db="EMBL/GenBank/DDBJ databases">
        <authorList>
            <person name="Bruccoleri R.E."/>
            <person name="Oakeley E.J."/>
            <person name="Faust A.-M."/>
            <person name="Dessus-Babus S."/>
            <person name="Altorfer M."/>
            <person name="Burckhardt D."/>
            <person name="Oertli M."/>
            <person name="Naumann U."/>
            <person name="Petersen F."/>
            <person name="Wong J."/>
        </authorList>
    </citation>
    <scope>NUCLEOTIDE SEQUENCE</scope>
    <source>
        <strain evidence="2">GSM-AAB239-AS_SAM_17_03QT</strain>
        <tissue evidence="2">Leaf</tissue>
    </source>
</reference>
<proteinExistence type="predicted"/>
<protein>
    <submittedName>
        <fullName evidence="2">Uncharacterized protein</fullName>
    </submittedName>
</protein>
<sequence length="89" mass="10445">MKMIAIIYLCIILATIIQLQDAEFGTSIDYLLKASYSFLYKFNFMKIKWMLAGIDTSIDSFYEYLLKACYLSLQVQFYEDQVDTPNCSY</sequence>
<accession>A0AAX6EJS3</accession>